<evidence type="ECO:0000259" key="1">
    <source>
        <dbReference type="Pfam" id="PF00534"/>
    </source>
</evidence>
<organism evidence="3 4">
    <name type="scientific">Qipengyuania atrilutea</name>
    <dbReference type="NCBI Taxonomy" id="2744473"/>
    <lineage>
        <taxon>Bacteria</taxon>
        <taxon>Pseudomonadati</taxon>
        <taxon>Pseudomonadota</taxon>
        <taxon>Alphaproteobacteria</taxon>
        <taxon>Sphingomonadales</taxon>
        <taxon>Erythrobacteraceae</taxon>
        <taxon>Qipengyuania</taxon>
    </lineage>
</organism>
<evidence type="ECO:0000313" key="3">
    <source>
        <dbReference type="EMBL" id="NVD44791.1"/>
    </source>
</evidence>
<keyword evidence="3" id="KW-0808">Transferase</keyword>
<evidence type="ECO:0000313" key="4">
    <source>
        <dbReference type="Proteomes" id="UP000561438"/>
    </source>
</evidence>
<dbReference type="Gene3D" id="3.40.50.2000">
    <property type="entry name" value="Glycogen Phosphorylase B"/>
    <property type="match status" value="2"/>
</dbReference>
<dbReference type="PANTHER" id="PTHR12526">
    <property type="entry name" value="GLYCOSYLTRANSFERASE"/>
    <property type="match status" value="1"/>
</dbReference>
<name>A0A850GYV7_9SPHN</name>
<dbReference type="GO" id="GO:0016757">
    <property type="term" value="F:glycosyltransferase activity"/>
    <property type="evidence" value="ECO:0007669"/>
    <property type="project" value="InterPro"/>
</dbReference>
<protein>
    <submittedName>
        <fullName evidence="3">WcaI family glycosyltransferase</fullName>
    </submittedName>
</protein>
<dbReference type="InterPro" id="IPR001296">
    <property type="entry name" value="Glyco_trans_1"/>
</dbReference>
<dbReference type="EMBL" id="JABWGV010000002">
    <property type="protein sequence ID" value="NVD44791.1"/>
    <property type="molecule type" value="Genomic_DNA"/>
</dbReference>
<sequence>MPTEKTSLLVFGINYAPELIGIGPYTAGLAEEMAARGHRVRAVVGQPYYPSWRVQKRAGRAWQSGTRGGVEVTYCPLYVPRRPTALRRLAHYASFAATAALPLARAIMREKPSAVLAIAPSLAAVPVAALAAHIAGAPLWLHVQDFEVEMAFATGMLSADTRLGRVARNFEKSVLLRGDIVSTISQKMCQRLDVVGVDRERIMELRNWANHAERIDRADSAEIRREWGLEGKTIALYSGNIAAKQGLEVVVDAARALSARRDLVFVICGEGPNREELEARAEGLGNVVFRPLAKEEQFAEVMKAADIHLMPQVAGAADLVLPSKLPNMLASGKPVVATAAAGTGLANEVMGCGLVVPPGDAAALARAVEKVARDRELAEALGAEGRRRAGTRWAMDLMANRFEKRLGRLVAEQAQMPISDKSEAMPAR</sequence>
<keyword evidence="4" id="KW-1185">Reference proteome</keyword>
<dbReference type="Pfam" id="PF00534">
    <property type="entry name" value="Glycos_transf_1"/>
    <property type="match status" value="1"/>
</dbReference>
<dbReference type="AlphaFoldDB" id="A0A850GYV7"/>
<dbReference type="CDD" id="cd03794">
    <property type="entry name" value="GT4_WbuB-like"/>
    <property type="match status" value="1"/>
</dbReference>
<dbReference type="SUPFAM" id="SSF53756">
    <property type="entry name" value="UDP-Glycosyltransferase/glycogen phosphorylase"/>
    <property type="match status" value="1"/>
</dbReference>
<dbReference type="Pfam" id="PF13579">
    <property type="entry name" value="Glyco_trans_4_4"/>
    <property type="match status" value="1"/>
</dbReference>
<feature type="domain" description="Glycosyl transferase family 1" evidence="1">
    <location>
        <begin position="220"/>
        <end position="387"/>
    </location>
</feature>
<comment type="caution">
    <text evidence="3">The sequence shown here is derived from an EMBL/GenBank/DDBJ whole genome shotgun (WGS) entry which is preliminary data.</text>
</comment>
<reference evidence="3 4" key="1">
    <citation type="submission" date="2020-06" db="EMBL/GenBank/DDBJ databases">
        <title>Altererythrobacter sp. HHU K3-1.</title>
        <authorList>
            <person name="Zhang D."/>
            <person name="Xue H."/>
        </authorList>
    </citation>
    <scope>NUCLEOTIDE SEQUENCE [LARGE SCALE GENOMIC DNA]</scope>
    <source>
        <strain evidence="3 4">HHU K3-1</strain>
    </source>
</reference>
<dbReference type="RefSeq" id="WP_176267090.1">
    <property type="nucleotide sequence ID" value="NZ_JABWGV010000002.1"/>
</dbReference>
<gene>
    <name evidence="3" type="ORF">HUV48_07120</name>
</gene>
<evidence type="ECO:0000259" key="2">
    <source>
        <dbReference type="Pfam" id="PF13579"/>
    </source>
</evidence>
<dbReference type="Proteomes" id="UP000561438">
    <property type="component" value="Unassembled WGS sequence"/>
</dbReference>
<dbReference type="NCBIfam" id="NF007640">
    <property type="entry name" value="PRK10307.1"/>
    <property type="match status" value="1"/>
</dbReference>
<proteinExistence type="predicted"/>
<feature type="domain" description="Glycosyltransferase subfamily 4-like N-terminal" evidence="2">
    <location>
        <begin position="21"/>
        <end position="208"/>
    </location>
</feature>
<accession>A0A850GYV7</accession>
<dbReference type="InterPro" id="IPR028098">
    <property type="entry name" value="Glyco_trans_4-like_N"/>
</dbReference>